<gene>
    <name evidence="10" type="ORF">DID88_007545</name>
</gene>
<name>A0A395J2R4_9HELO</name>
<keyword evidence="6" id="KW-0735">Signal-anchor</keyword>
<comment type="similarity">
    <text evidence="3">Belongs to the MNN1/MNT family.</text>
</comment>
<dbReference type="Proteomes" id="UP000249056">
    <property type="component" value="Unassembled WGS sequence"/>
</dbReference>
<dbReference type="PANTHER" id="PTHR31646:SF1">
    <property type="entry name" value="ALPHA-1,2-MANNOSYLTRANSFERASE MNN2"/>
    <property type="match status" value="1"/>
</dbReference>
<keyword evidence="8" id="KW-0333">Golgi apparatus</keyword>
<sequence length="268" mass="30767">MLLSRLTQSALPKQSKSQKLIRQLHDIGPPKLTQSAACKGRTLSIEDVTNTTERRDVTPVSDEQVKEARKSTHKCGGDNTKFLSFSPIYSRNQRHPLRKYCFLDADNFPIVDPVEWMEAKVFKDTGCVLWPDFWWATTSPHYFQVLNLPTPSLLSLGTTESGQIIISKRTHSDVLLLVLYYNIFGPSFYYPLLTQCDAGEGDKETWLYAAIALEKSYYQVRQKNGIIGHHTNEGFKSASMMQHNPQADYSTYLQEEREEKEHPVFRKK</sequence>
<keyword evidence="11" id="KW-1185">Reference proteome</keyword>
<evidence type="ECO:0000256" key="3">
    <source>
        <dbReference type="ARBA" id="ARBA00009105"/>
    </source>
</evidence>
<dbReference type="Pfam" id="PF11051">
    <property type="entry name" value="Mannosyl_trans3"/>
    <property type="match status" value="2"/>
</dbReference>
<keyword evidence="9" id="KW-0472">Membrane</keyword>
<evidence type="ECO:0000256" key="8">
    <source>
        <dbReference type="ARBA" id="ARBA00023034"/>
    </source>
</evidence>
<keyword evidence="4" id="KW-0808">Transferase</keyword>
<dbReference type="EMBL" id="QKRW01000005">
    <property type="protein sequence ID" value="RAL66762.1"/>
    <property type="molecule type" value="Genomic_DNA"/>
</dbReference>
<dbReference type="InterPro" id="IPR022751">
    <property type="entry name" value="Alpha_mannosyltransferase"/>
</dbReference>
<evidence type="ECO:0000313" key="10">
    <source>
        <dbReference type="EMBL" id="RAL66762.1"/>
    </source>
</evidence>
<dbReference type="AlphaFoldDB" id="A0A395J2R4"/>
<dbReference type="GO" id="GO:0000139">
    <property type="term" value="C:Golgi membrane"/>
    <property type="evidence" value="ECO:0007669"/>
    <property type="project" value="UniProtKB-SubCell"/>
</dbReference>
<comment type="caution">
    <text evidence="10">The sequence shown here is derived from an EMBL/GenBank/DDBJ whole genome shotgun (WGS) entry which is preliminary data.</text>
</comment>
<dbReference type="GO" id="GO:0000026">
    <property type="term" value="F:alpha-1,2-mannosyltransferase activity"/>
    <property type="evidence" value="ECO:0007669"/>
    <property type="project" value="TreeGrafter"/>
</dbReference>
<evidence type="ECO:0000313" key="11">
    <source>
        <dbReference type="Proteomes" id="UP000249056"/>
    </source>
</evidence>
<proteinExistence type="inferred from homology"/>
<comment type="pathway">
    <text evidence="2">Protein modification; protein glycosylation.</text>
</comment>
<dbReference type="OrthoDB" id="430354at2759"/>
<evidence type="ECO:0000256" key="4">
    <source>
        <dbReference type="ARBA" id="ARBA00022679"/>
    </source>
</evidence>
<evidence type="ECO:0000256" key="5">
    <source>
        <dbReference type="ARBA" id="ARBA00022692"/>
    </source>
</evidence>
<dbReference type="InterPro" id="IPR029044">
    <property type="entry name" value="Nucleotide-diphossugar_trans"/>
</dbReference>
<keyword evidence="5" id="KW-0812">Transmembrane</keyword>
<evidence type="ECO:0000256" key="7">
    <source>
        <dbReference type="ARBA" id="ARBA00022989"/>
    </source>
</evidence>
<evidence type="ECO:0000256" key="9">
    <source>
        <dbReference type="ARBA" id="ARBA00023136"/>
    </source>
</evidence>
<evidence type="ECO:0000256" key="1">
    <source>
        <dbReference type="ARBA" id="ARBA00004323"/>
    </source>
</evidence>
<keyword evidence="7" id="KW-1133">Transmembrane helix</keyword>
<dbReference type="SUPFAM" id="SSF53448">
    <property type="entry name" value="Nucleotide-diphospho-sugar transferases"/>
    <property type="match status" value="1"/>
</dbReference>
<dbReference type="PANTHER" id="PTHR31646">
    <property type="entry name" value="ALPHA-1,2-MANNOSYLTRANSFERASE MNN2"/>
    <property type="match status" value="1"/>
</dbReference>
<reference evidence="10 11" key="1">
    <citation type="submission" date="2018-06" db="EMBL/GenBank/DDBJ databases">
        <title>Genome Sequence of the Brown Rot Fungal Pathogen Monilinia fructigena.</title>
        <authorList>
            <person name="Landi L."/>
            <person name="De Miccolis Angelini R.M."/>
            <person name="Pollastro S."/>
            <person name="Abate D."/>
            <person name="Faretra F."/>
            <person name="Romanazzi G."/>
        </authorList>
    </citation>
    <scope>NUCLEOTIDE SEQUENCE [LARGE SCALE GENOMIC DNA]</scope>
    <source>
        <strain evidence="10 11">Mfrg269</strain>
    </source>
</reference>
<accession>A0A395J2R4</accession>
<evidence type="ECO:0000256" key="2">
    <source>
        <dbReference type="ARBA" id="ARBA00004922"/>
    </source>
</evidence>
<comment type="subcellular location">
    <subcellularLocation>
        <location evidence="1">Golgi apparatus membrane</location>
        <topology evidence="1">Single-pass type II membrane protein</topology>
    </subcellularLocation>
</comment>
<protein>
    <submittedName>
        <fullName evidence="10">Uncharacterized protein</fullName>
    </submittedName>
</protein>
<organism evidence="10 11">
    <name type="scientific">Monilinia fructigena</name>
    <dbReference type="NCBI Taxonomy" id="38457"/>
    <lineage>
        <taxon>Eukaryota</taxon>
        <taxon>Fungi</taxon>
        <taxon>Dikarya</taxon>
        <taxon>Ascomycota</taxon>
        <taxon>Pezizomycotina</taxon>
        <taxon>Leotiomycetes</taxon>
        <taxon>Helotiales</taxon>
        <taxon>Sclerotiniaceae</taxon>
        <taxon>Monilinia</taxon>
    </lineage>
</organism>
<evidence type="ECO:0000256" key="6">
    <source>
        <dbReference type="ARBA" id="ARBA00022968"/>
    </source>
</evidence>
<dbReference type="GO" id="GO:0046354">
    <property type="term" value="P:mannan biosynthetic process"/>
    <property type="evidence" value="ECO:0007669"/>
    <property type="project" value="TreeGrafter"/>
</dbReference>